<sequence>RQEEVSGDVCSCAVFPVPGTKSIIEHRLQYNVSCDQEGTEKCQQLCIALAENVRDKAPLLICEKLKTHVENLKMVIFAAIKQRVLLFHLFAFPQVAVYMKSCNMALWTSTGLESTEPICCHEGKAVICDEAMSIIEN</sequence>
<dbReference type="EMBL" id="KQ976760">
    <property type="protein sequence ID" value="KYN08542.1"/>
    <property type="molecule type" value="Genomic_DNA"/>
</dbReference>
<organism evidence="1 2">
    <name type="scientific">Cyphomyrmex costatus</name>
    <dbReference type="NCBI Taxonomy" id="456900"/>
    <lineage>
        <taxon>Eukaryota</taxon>
        <taxon>Metazoa</taxon>
        <taxon>Ecdysozoa</taxon>
        <taxon>Arthropoda</taxon>
        <taxon>Hexapoda</taxon>
        <taxon>Insecta</taxon>
        <taxon>Pterygota</taxon>
        <taxon>Neoptera</taxon>
        <taxon>Endopterygota</taxon>
        <taxon>Hymenoptera</taxon>
        <taxon>Apocrita</taxon>
        <taxon>Aculeata</taxon>
        <taxon>Formicoidea</taxon>
        <taxon>Formicidae</taxon>
        <taxon>Myrmicinae</taxon>
        <taxon>Cyphomyrmex</taxon>
    </lineage>
</organism>
<gene>
    <name evidence="1" type="ORF">ALC62_00526</name>
</gene>
<dbReference type="AlphaFoldDB" id="A0A195D6N5"/>
<feature type="non-terminal residue" evidence="1">
    <location>
        <position position="1"/>
    </location>
</feature>
<protein>
    <submittedName>
        <fullName evidence="1">Uncharacterized protein</fullName>
    </submittedName>
</protein>
<dbReference type="Proteomes" id="UP000078542">
    <property type="component" value="Unassembled WGS sequence"/>
</dbReference>
<proteinExistence type="predicted"/>
<accession>A0A195D6N5</accession>
<keyword evidence="2" id="KW-1185">Reference proteome</keyword>
<evidence type="ECO:0000313" key="2">
    <source>
        <dbReference type="Proteomes" id="UP000078542"/>
    </source>
</evidence>
<reference evidence="1 2" key="1">
    <citation type="submission" date="2016-03" db="EMBL/GenBank/DDBJ databases">
        <title>Cyphomyrmex costatus WGS genome.</title>
        <authorList>
            <person name="Nygaard S."/>
            <person name="Hu H."/>
            <person name="Boomsma J."/>
            <person name="Zhang G."/>
        </authorList>
    </citation>
    <scope>NUCLEOTIDE SEQUENCE [LARGE SCALE GENOMIC DNA]</scope>
    <source>
        <strain evidence="1">MS0001</strain>
        <tissue evidence="1">Whole body</tissue>
    </source>
</reference>
<evidence type="ECO:0000313" key="1">
    <source>
        <dbReference type="EMBL" id="KYN08542.1"/>
    </source>
</evidence>
<name>A0A195D6N5_9HYME</name>